<keyword evidence="4" id="KW-1185">Reference proteome</keyword>
<dbReference type="Pfam" id="PF13556">
    <property type="entry name" value="HTH_30"/>
    <property type="match status" value="1"/>
</dbReference>
<dbReference type="Gene3D" id="1.10.10.2840">
    <property type="entry name" value="PucR C-terminal helix-turn-helix domain"/>
    <property type="match status" value="1"/>
</dbReference>
<dbReference type="KEGG" id="kphy:AOZ06_38870"/>
<dbReference type="InterPro" id="IPR051448">
    <property type="entry name" value="CdaR-like_regulators"/>
</dbReference>
<dbReference type="PANTHER" id="PTHR33744:SF1">
    <property type="entry name" value="DNA-BINDING TRANSCRIPTIONAL ACTIVATOR ADER"/>
    <property type="match status" value="1"/>
</dbReference>
<proteinExistence type="predicted"/>
<dbReference type="OrthoDB" id="3696674at2"/>
<accession>A0A0N9IBG7</accession>
<feature type="domain" description="PucR C-terminal helix-turn-helix" evidence="1">
    <location>
        <begin position="338"/>
        <end position="395"/>
    </location>
</feature>
<organism evidence="3 4">
    <name type="scientific">Kibdelosporangium phytohabitans</name>
    <dbReference type="NCBI Taxonomy" id="860235"/>
    <lineage>
        <taxon>Bacteria</taxon>
        <taxon>Bacillati</taxon>
        <taxon>Actinomycetota</taxon>
        <taxon>Actinomycetes</taxon>
        <taxon>Pseudonocardiales</taxon>
        <taxon>Pseudonocardiaceae</taxon>
        <taxon>Kibdelosporangium</taxon>
    </lineage>
</organism>
<reference evidence="3 4" key="1">
    <citation type="submission" date="2015-07" db="EMBL/GenBank/DDBJ databases">
        <title>Genome sequencing of Kibdelosporangium phytohabitans.</title>
        <authorList>
            <person name="Qin S."/>
            <person name="Xing K."/>
        </authorList>
    </citation>
    <scope>NUCLEOTIDE SEQUENCE [LARGE SCALE GENOMIC DNA]</scope>
    <source>
        <strain evidence="3 4">KLBMP1111</strain>
    </source>
</reference>
<gene>
    <name evidence="3" type="ORF">AOZ06_38870</name>
</gene>
<sequence>MGTDPADQAASPVVAAMLSRVDEVAAAMVARTVREIPAYRLLPVSVLDSDLVANTRALVELFLTAVAERRAPTEQELALPIAWGAERARDGLPLDAVLKVYPIGAQEAWHVARSVAGADAAELNVLTEQILEFLAAVMPQVAQAYLREREDIDWEQREHRQNLAGNLLAGRPAHRAAQRSGRTLAERYDVVAFHVGTDSAAISTRATTNLFRAIQAELDAEPEVLVTFEGDGGVLLVPASAPPDQQSRARVARLLARIDKAAGHPCVAGAATAATHAGIPAAHENATEVRTLAQRLGCPPGPYWLADLAIEYQLARPGAARTALAEVLSPLAGHEHLIGALRAFIATGYSRSDAAAALNIHRNTLTYRLDRVRALTGYDATQPVDARRLAAALTAHDIISQESG</sequence>
<feature type="domain" description="RsbT co-antagonist protein RsbRD N-terminal" evidence="2">
    <location>
        <begin position="22"/>
        <end position="160"/>
    </location>
</feature>
<evidence type="ECO:0000259" key="2">
    <source>
        <dbReference type="Pfam" id="PF14361"/>
    </source>
</evidence>
<dbReference type="EMBL" id="CP012752">
    <property type="protein sequence ID" value="ALG12043.1"/>
    <property type="molecule type" value="Genomic_DNA"/>
</dbReference>
<evidence type="ECO:0000259" key="1">
    <source>
        <dbReference type="Pfam" id="PF13556"/>
    </source>
</evidence>
<dbReference type="InterPro" id="IPR025736">
    <property type="entry name" value="PucR_C-HTH_dom"/>
</dbReference>
<dbReference type="STRING" id="860235.AOZ06_38870"/>
<dbReference type="InterPro" id="IPR025751">
    <property type="entry name" value="RsbRD_N_dom"/>
</dbReference>
<dbReference type="Proteomes" id="UP000063699">
    <property type="component" value="Chromosome"/>
</dbReference>
<dbReference type="InterPro" id="IPR042070">
    <property type="entry name" value="PucR_C-HTH_sf"/>
</dbReference>
<dbReference type="PANTHER" id="PTHR33744">
    <property type="entry name" value="CARBOHYDRATE DIACID REGULATOR"/>
    <property type="match status" value="1"/>
</dbReference>
<evidence type="ECO:0000313" key="4">
    <source>
        <dbReference type="Proteomes" id="UP000063699"/>
    </source>
</evidence>
<name>A0A0N9IBG7_9PSEU</name>
<protein>
    <submittedName>
        <fullName evidence="3">Uncharacterized protein</fullName>
    </submittedName>
</protein>
<dbReference type="RefSeq" id="WP_054293939.1">
    <property type="nucleotide sequence ID" value="NZ_CP012752.1"/>
</dbReference>
<dbReference type="Pfam" id="PF14361">
    <property type="entry name" value="RsbRD_N"/>
    <property type="match status" value="1"/>
</dbReference>
<dbReference type="AlphaFoldDB" id="A0A0N9IBG7"/>
<evidence type="ECO:0000313" key="3">
    <source>
        <dbReference type="EMBL" id="ALG12043.1"/>
    </source>
</evidence>